<dbReference type="AlphaFoldDB" id="A0A811V8Z4"/>
<gene>
    <name evidence="1" type="ORF">CCAP1982_LOCUS20007</name>
</gene>
<accession>A0A811V8Z4</accession>
<reference evidence="1" key="1">
    <citation type="submission" date="2020-11" db="EMBL/GenBank/DDBJ databases">
        <authorList>
            <person name="Whitehead M."/>
        </authorList>
    </citation>
    <scope>NUCLEOTIDE SEQUENCE</scope>
    <source>
        <strain evidence="1">EGII</strain>
    </source>
</reference>
<organism evidence="1 2">
    <name type="scientific">Ceratitis capitata</name>
    <name type="common">Mediterranean fruit fly</name>
    <name type="synonym">Tephritis capitata</name>
    <dbReference type="NCBI Taxonomy" id="7213"/>
    <lineage>
        <taxon>Eukaryota</taxon>
        <taxon>Metazoa</taxon>
        <taxon>Ecdysozoa</taxon>
        <taxon>Arthropoda</taxon>
        <taxon>Hexapoda</taxon>
        <taxon>Insecta</taxon>
        <taxon>Pterygota</taxon>
        <taxon>Neoptera</taxon>
        <taxon>Endopterygota</taxon>
        <taxon>Diptera</taxon>
        <taxon>Brachycera</taxon>
        <taxon>Muscomorpha</taxon>
        <taxon>Tephritoidea</taxon>
        <taxon>Tephritidae</taxon>
        <taxon>Ceratitis</taxon>
        <taxon>Ceratitis</taxon>
    </lineage>
</organism>
<dbReference type="EMBL" id="CAJHJT010000056">
    <property type="protein sequence ID" value="CAD7011896.1"/>
    <property type="molecule type" value="Genomic_DNA"/>
</dbReference>
<feature type="non-terminal residue" evidence="1">
    <location>
        <position position="1"/>
    </location>
</feature>
<proteinExistence type="predicted"/>
<evidence type="ECO:0000313" key="1">
    <source>
        <dbReference type="EMBL" id="CAD7011896.1"/>
    </source>
</evidence>
<keyword evidence="2" id="KW-1185">Reference proteome</keyword>
<protein>
    <submittedName>
        <fullName evidence="1">(Mediterranean fruit fly) hypothetical protein</fullName>
    </submittedName>
</protein>
<name>A0A811V8Z4_CERCA</name>
<dbReference type="Proteomes" id="UP000606786">
    <property type="component" value="Unassembled WGS sequence"/>
</dbReference>
<comment type="caution">
    <text evidence="1">The sequence shown here is derived from an EMBL/GenBank/DDBJ whole genome shotgun (WGS) entry which is preliminary data.</text>
</comment>
<evidence type="ECO:0000313" key="2">
    <source>
        <dbReference type="Proteomes" id="UP000606786"/>
    </source>
</evidence>
<sequence>LDLTMSQYTEEKLISEGTANSTMKEVYVRRWVYGEGATNKPTPSSNCPTAAPYVICVAAEIVLIQENYRNSLAKCQVIIRYSATAALLCT</sequence>